<evidence type="ECO:0000313" key="1">
    <source>
        <dbReference type="EMBL" id="KAJ3666184.1"/>
    </source>
</evidence>
<dbReference type="AlphaFoldDB" id="A0AA38J494"/>
<dbReference type="PANTHER" id="PTHR37162:SF1">
    <property type="entry name" value="BED-TYPE DOMAIN-CONTAINING PROTEIN"/>
    <property type="match status" value="1"/>
</dbReference>
<keyword evidence="2" id="KW-1185">Reference proteome</keyword>
<dbReference type="Proteomes" id="UP001168821">
    <property type="component" value="Unassembled WGS sequence"/>
</dbReference>
<dbReference type="PANTHER" id="PTHR37162">
    <property type="entry name" value="HAT FAMILY DIMERISATION DOMAINCONTAINING PROTEIN-RELATED"/>
    <property type="match status" value="1"/>
</dbReference>
<protein>
    <submittedName>
        <fullName evidence="1">Uncharacterized protein</fullName>
    </submittedName>
</protein>
<accession>A0AA38J494</accession>
<reference evidence="1" key="1">
    <citation type="journal article" date="2023" name="G3 (Bethesda)">
        <title>Whole genome assemblies of Zophobas morio and Tenebrio molitor.</title>
        <authorList>
            <person name="Kaur S."/>
            <person name="Stinson S.A."/>
            <person name="diCenzo G.C."/>
        </authorList>
    </citation>
    <scope>NUCLEOTIDE SEQUENCE</scope>
    <source>
        <strain evidence="1">QUZm001</strain>
    </source>
</reference>
<comment type="caution">
    <text evidence="1">The sequence shown here is derived from an EMBL/GenBank/DDBJ whole genome shotgun (WGS) entry which is preliminary data.</text>
</comment>
<sequence length="110" mass="12885">MNEKLVEEREKKMIDIGTCNLNIIHNAFSKALQCLGSDASDLVLEVYLYFDDQPARWSDYEAIQSNNNLPKHRFVKHVTSRWLTLQAAAKRLRTVVRITSLLYNHRPKRQ</sequence>
<proteinExistence type="predicted"/>
<evidence type="ECO:0000313" key="2">
    <source>
        <dbReference type="Proteomes" id="UP001168821"/>
    </source>
</evidence>
<dbReference type="EMBL" id="JALNTZ010000001">
    <property type="protein sequence ID" value="KAJ3666184.1"/>
    <property type="molecule type" value="Genomic_DNA"/>
</dbReference>
<gene>
    <name evidence="1" type="ORF">Zmor_001637</name>
</gene>
<organism evidence="1 2">
    <name type="scientific">Zophobas morio</name>
    <dbReference type="NCBI Taxonomy" id="2755281"/>
    <lineage>
        <taxon>Eukaryota</taxon>
        <taxon>Metazoa</taxon>
        <taxon>Ecdysozoa</taxon>
        <taxon>Arthropoda</taxon>
        <taxon>Hexapoda</taxon>
        <taxon>Insecta</taxon>
        <taxon>Pterygota</taxon>
        <taxon>Neoptera</taxon>
        <taxon>Endopterygota</taxon>
        <taxon>Coleoptera</taxon>
        <taxon>Polyphaga</taxon>
        <taxon>Cucujiformia</taxon>
        <taxon>Tenebrionidae</taxon>
        <taxon>Zophobas</taxon>
    </lineage>
</organism>
<name>A0AA38J494_9CUCU</name>